<keyword evidence="1" id="KW-0732">Signal</keyword>
<dbReference type="PANTHER" id="PTHR45908">
    <property type="entry name" value="PROTEIN CBG11750-RELATED"/>
    <property type="match status" value="1"/>
</dbReference>
<evidence type="ECO:0000259" key="2">
    <source>
        <dbReference type="Pfam" id="PF01764"/>
    </source>
</evidence>
<dbReference type="InterPro" id="IPR029058">
    <property type="entry name" value="AB_hydrolase_fold"/>
</dbReference>
<dbReference type="OrthoDB" id="438440at2759"/>
<dbReference type="Pfam" id="PF01764">
    <property type="entry name" value="Lipase_3"/>
    <property type="match status" value="1"/>
</dbReference>
<dbReference type="SUPFAM" id="SSF53474">
    <property type="entry name" value="alpha/beta-Hydrolases"/>
    <property type="match status" value="1"/>
</dbReference>
<dbReference type="GO" id="GO:0006629">
    <property type="term" value="P:lipid metabolic process"/>
    <property type="evidence" value="ECO:0007669"/>
    <property type="project" value="InterPro"/>
</dbReference>
<evidence type="ECO:0000313" key="3">
    <source>
        <dbReference type="EMBL" id="RCN52033.1"/>
    </source>
</evidence>
<comment type="caution">
    <text evidence="3">The sequence shown here is derived from an EMBL/GenBank/DDBJ whole genome shotgun (WGS) entry which is preliminary data.</text>
</comment>
<feature type="signal peptide" evidence="1">
    <location>
        <begin position="1"/>
        <end position="20"/>
    </location>
</feature>
<sequence length="319" mass="36105">MTMFTYFLFLFSCRFLLTQAAVVPVSTRVGIHEEKRIKCENLRSCEECTNTTTATGGRCEWCAADSTCRRFLFNTCSMNARVPHPYGCPREVPQKIYDEQFAISTVLPFIGASYSDNPKEMAEVLQGCFEKIEVINSHVIIDPSNLSDWFAYTAYFPKKDAIIVVFRGSTSIFQLIDQGISFFLHPRVSHPSTGGLVDDYYLRAFHTFWNAGMKKDFEAALRKHPKAHVWCFGHSLGGSLASLAAAHISARYKMKDKIQLVTFGQPKLGDMNFAAGHTKLVPNAVRVVHDKDPVPALPPRLFHWGLGEQDWIHHHHEVF</sequence>
<feature type="chain" id="PRO_5016596963" evidence="1">
    <location>
        <begin position="21"/>
        <end position="319"/>
    </location>
</feature>
<reference evidence="3 4" key="1">
    <citation type="submission" date="2014-10" db="EMBL/GenBank/DDBJ databases">
        <title>Draft genome of the hookworm Ancylostoma caninum.</title>
        <authorList>
            <person name="Mitreva M."/>
        </authorList>
    </citation>
    <scope>NUCLEOTIDE SEQUENCE [LARGE SCALE GENOMIC DNA]</scope>
    <source>
        <strain evidence="3 4">Baltimore</strain>
    </source>
</reference>
<dbReference type="PANTHER" id="PTHR45908:SF18">
    <property type="entry name" value="FUNGAL LIPASE-LIKE DOMAIN-CONTAINING PROTEIN"/>
    <property type="match status" value="1"/>
</dbReference>
<dbReference type="AlphaFoldDB" id="A0A368H603"/>
<dbReference type="Gene3D" id="3.40.50.1820">
    <property type="entry name" value="alpha/beta hydrolase"/>
    <property type="match status" value="1"/>
</dbReference>
<dbReference type="CDD" id="cd00519">
    <property type="entry name" value="Lipase_3"/>
    <property type="match status" value="1"/>
</dbReference>
<accession>A0A368H603</accession>
<keyword evidence="4" id="KW-1185">Reference proteome</keyword>
<protein>
    <submittedName>
        <fullName evidence="3">Triacylglycerol lipase</fullName>
    </submittedName>
</protein>
<organism evidence="3 4">
    <name type="scientific">Ancylostoma caninum</name>
    <name type="common">Dog hookworm</name>
    <dbReference type="NCBI Taxonomy" id="29170"/>
    <lineage>
        <taxon>Eukaryota</taxon>
        <taxon>Metazoa</taxon>
        <taxon>Ecdysozoa</taxon>
        <taxon>Nematoda</taxon>
        <taxon>Chromadorea</taxon>
        <taxon>Rhabditida</taxon>
        <taxon>Rhabditina</taxon>
        <taxon>Rhabditomorpha</taxon>
        <taxon>Strongyloidea</taxon>
        <taxon>Ancylostomatidae</taxon>
        <taxon>Ancylostomatinae</taxon>
        <taxon>Ancylostoma</taxon>
    </lineage>
</organism>
<name>A0A368H603_ANCCA</name>
<dbReference type="Proteomes" id="UP000252519">
    <property type="component" value="Unassembled WGS sequence"/>
</dbReference>
<evidence type="ECO:0000313" key="4">
    <source>
        <dbReference type="Proteomes" id="UP000252519"/>
    </source>
</evidence>
<proteinExistence type="predicted"/>
<feature type="domain" description="Fungal lipase-type" evidence="2">
    <location>
        <begin position="163"/>
        <end position="300"/>
    </location>
</feature>
<dbReference type="EMBL" id="JOJR01000009">
    <property type="protein sequence ID" value="RCN52033.1"/>
    <property type="molecule type" value="Genomic_DNA"/>
</dbReference>
<evidence type="ECO:0000256" key="1">
    <source>
        <dbReference type="SAM" id="SignalP"/>
    </source>
</evidence>
<dbReference type="InterPro" id="IPR002921">
    <property type="entry name" value="Fungal_lipase-type"/>
</dbReference>
<gene>
    <name evidence="3" type="ORF">ANCCAN_01821</name>
</gene>